<dbReference type="PANTHER" id="PTHR36110">
    <property type="entry name" value="RING-CLEAVING DIOXYGENASE MHQE-RELATED"/>
    <property type="match status" value="1"/>
</dbReference>
<keyword evidence="3" id="KW-1185">Reference proteome</keyword>
<dbReference type="SUPFAM" id="SSF54593">
    <property type="entry name" value="Glyoxalase/Bleomycin resistance protein/Dihydroxybiphenyl dioxygenase"/>
    <property type="match status" value="1"/>
</dbReference>
<feature type="domain" description="VOC" evidence="1">
    <location>
        <begin position="7"/>
        <end position="132"/>
    </location>
</feature>
<dbReference type="Pfam" id="PF00903">
    <property type="entry name" value="Glyoxalase"/>
    <property type="match status" value="2"/>
</dbReference>
<evidence type="ECO:0000259" key="1">
    <source>
        <dbReference type="PROSITE" id="PS51819"/>
    </source>
</evidence>
<dbReference type="Gene3D" id="3.10.180.10">
    <property type="entry name" value="2,3-Dihydroxybiphenyl 1,2-Dioxygenase, domain 1"/>
    <property type="match status" value="2"/>
</dbReference>
<evidence type="ECO:0000313" key="3">
    <source>
        <dbReference type="Proteomes" id="UP000654345"/>
    </source>
</evidence>
<dbReference type="EMBL" id="BNJG01000001">
    <property type="protein sequence ID" value="GHO53414.1"/>
    <property type="molecule type" value="Genomic_DNA"/>
</dbReference>
<dbReference type="Proteomes" id="UP000654345">
    <property type="component" value="Unassembled WGS sequence"/>
</dbReference>
<comment type="caution">
    <text evidence="2">The sequence shown here is derived from an EMBL/GenBank/DDBJ whole genome shotgun (WGS) entry which is preliminary data.</text>
</comment>
<organism evidence="2 3">
    <name type="scientific">Ktedonobacter robiniae</name>
    <dbReference type="NCBI Taxonomy" id="2778365"/>
    <lineage>
        <taxon>Bacteria</taxon>
        <taxon>Bacillati</taxon>
        <taxon>Chloroflexota</taxon>
        <taxon>Ktedonobacteria</taxon>
        <taxon>Ktedonobacterales</taxon>
        <taxon>Ktedonobacteraceae</taxon>
        <taxon>Ktedonobacter</taxon>
    </lineage>
</organism>
<dbReference type="CDD" id="cd08347">
    <property type="entry name" value="PcpA_C_like"/>
    <property type="match status" value="1"/>
</dbReference>
<dbReference type="InterPro" id="IPR004360">
    <property type="entry name" value="Glyas_Fos-R_dOase_dom"/>
</dbReference>
<sequence length="321" mass="36016">MVNAISGIHHVTAITDDPQRNLDFYTGLLGLRFVKKTVNFDSPETYHLYYGDEVGYPGTIMTFFSWPGYPRGRRGTGQVATTSFAIPAEALDYWQERLRAHHIAFEGPAQRFEEHVLSFEDPNGLQLELVAAPGIEQREIYWKQGPVPAEQAIRGFYGVTLAVARYESSAKLLTQVMGFKLQQQEGQRTRFVAAQSGNASIVDLLDLPGRARGQEAVGSVHHVAFRAANDEEQLQWRQALTDEGMQVTQVLDRNYFHSIYFREPSGVLFEIATDQPGFPVDEPVTELGTHLKLPTWLESNRPALEKALPALTIPWTGTEAR</sequence>
<dbReference type="PANTHER" id="PTHR36110:SF2">
    <property type="entry name" value="RING-CLEAVING DIOXYGENASE MHQE-RELATED"/>
    <property type="match status" value="1"/>
</dbReference>
<reference evidence="2 3" key="1">
    <citation type="journal article" date="2021" name="Int. J. Syst. Evol. Microbiol.">
        <title>Reticulibacter mediterranei gen. nov., sp. nov., within the new family Reticulibacteraceae fam. nov., and Ktedonospora formicarum gen. nov., sp. nov., Ktedonobacter robiniae sp. nov., Dictyobacter formicarum sp. nov. and Dictyobacter arantiisoli sp. nov., belonging to the class Ktedonobacteria.</title>
        <authorList>
            <person name="Yabe S."/>
            <person name="Zheng Y."/>
            <person name="Wang C.M."/>
            <person name="Sakai Y."/>
            <person name="Abe K."/>
            <person name="Yokota A."/>
            <person name="Donadio S."/>
            <person name="Cavaletti L."/>
            <person name="Monciardini P."/>
        </authorList>
    </citation>
    <scope>NUCLEOTIDE SEQUENCE [LARGE SCALE GENOMIC DNA]</scope>
    <source>
        <strain evidence="2 3">SOSP1-30</strain>
    </source>
</reference>
<dbReference type="CDD" id="cd08346">
    <property type="entry name" value="PcpA_N_like"/>
    <property type="match status" value="1"/>
</dbReference>
<dbReference type="RefSeq" id="WP_236037971.1">
    <property type="nucleotide sequence ID" value="NZ_BNJG01000001.1"/>
</dbReference>
<proteinExistence type="predicted"/>
<name>A0ABQ3UL30_9CHLR</name>
<dbReference type="InterPro" id="IPR037523">
    <property type="entry name" value="VOC_core"/>
</dbReference>
<dbReference type="InterPro" id="IPR029068">
    <property type="entry name" value="Glyas_Bleomycin-R_OHBP_Dase"/>
</dbReference>
<dbReference type="PROSITE" id="PS51819">
    <property type="entry name" value="VOC"/>
    <property type="match status" value="2"/>
</dbReference>
<evidence type="ECO:0000313" key="2">
    <source>
        <dbReference type="EMBL" id="GHO53414.1"/>
    </source>
</evidence>
<protein>
    <submittedName>
        <fullName evidence="2">Diguanylate cyclase</fullName>
    </submittedName>
</protein>
<accession>A0ABQ3UL30</accession>
<feature type="domain" description="VOC" evidence="1">
    <location>
        <begin position="155"/>
        <end position="274"/>
    </location>
</feature>
<dbReference type="InterPro" id="IPR052537">
    <property type="entry name" value="Extradiol_RC_dioxygenase"/>
</dbReference>
<gene>
    <name evidence="2" type="ORF">KSB_18890</name>
</gene>